<feature type="binding site" evidence="16 20">
    <location>
        <position position="126"/>
    </location>
    <ligand>
        <name>Zn(2+)</name>
        <dbReference type="ChEBI" id="CHEBI:29105"/>
        <note>catalytic</note>
    </ligand>
</feature>
<dbReference type="PROSITE" id="PS00010">
    <property type="entry name" value="ASX_HYDROXYL"/>
    <property type="match status" value="2"/>
</dbReference>
<evidence type="ECO:0000259" key="24">
    <source>
        <dbReference type="PROSITE" id="PS50026"/>
    </source>
</evidence>
<dbReference type="GO" id="GO:0032927">
    <property type="term" value="P:positive regulation of activin receptor signaling pathway"/>
    <property type="evidence" value="ECO:0007669"/>
    <property type="project" value="UniProtKB-ARBA"/>
</dbReference>
<feature type="binding site" evidence="16 20">
    <location>
        <position position="116"/>
    </location>
    <ligand>
        <name>Zn(2+)</name>
        <dbReference type="ChEBI" id="CHEBI:29105"/>
        <note>catalytic</note>
    </ligand>
</feature>
<dbReference type="FunFam" id="2.60.120.290:FF:000052">
    <property type="entry name" value="Metalloendopeptidase"/>
    <property type="match status" value="1"/>
</dbReference>
<dbReference type="InterPro" id="IPR035914">
    <property type="entry name" value="Sperma_CUB_dom_sf"/>
</dbReference>
<dbReference type="GO" id="GO:0030513">
    <property type="term" value="P:positive regulation of BMP signaling pathway"/>
    <property type="evidence" value="ECO:0007669"/>
    <property type="project" value="UniProtKB-ARBA"/>
</dbReference>
<evidence type="ECO:0000259" key="26">
    <source>
        <dbReference type="PROSITE" id="PS51864"/>
    </source>
</evidence>
<evidence type="ECO:0000256" key="6">
    <source>
        <dbReference type="ARBA" id="ARBA00022723"/>
    </source>
</evidence>
<evidence type="ECO:0000256" key="12">
    <source>
        <dbReference type="ARBA" id="ARBA00023145"/>
    </source>
</evidence>
<evidence type="ECO:0000256" key="14">
    <source>
        <dbReference type="ARBA" id="ARBA00023180"/>
    </source>
</evidence>
<dbReference type="CDD" id="cd00054">
    <property type="entry name" value="EGF_CA"/>
    <property type="match status" value="1"/>
</dbReference>
<name>A0ABD1DJ06_CULPP</name>
<evidence type="ECO:0000256" key="9">
    <source>
        <dbReference type="ARBA" id="ARBA00022801"/>
    </source>
</evidence>
<evidence type="ECO:0000256" key="2">
    <source>
        <dbReference type="ARBA" id="ARBA00022473"/>
    </source>
</evidence>
<keyword evidence="3" id="KW-0964">Secreted</keyword>
<dbReference type="PANTHER" id="PTHR24251">
    <property type="entry name" value="OVOCHYMASE-RELATED"/>
    <property type="match status" value="1"/>
</dbReference>
<comment type="caution">
    <text evidence="19">Lacks conserved residue(s) required for the propagation of feature annotation.</text>
</comment>
<dbReference type="Gene3D" id="2.10.25.10">
    <property type="entry name" value="Laminin"/>
    <property type="match status" value="2"/>
</dbReference>
<feature type="region of interest" description="Disordered" evidence="22">
    <location>
        <begin position="897"/>
        <end position="947"/>
    </location>
</feature>
<reference evidence="27 28" key="1">
    <citation type="submission" date="2024-05" db="EMBL/GenBank/DDBJ databases">
        <title>Culex pipiens pipiens assembly and annotation.</title>
        <authorList>
            <person name="Alout H."/>
            <person name="Durand T."/>
        </authorList>
    </citation>
    <scope>NUCLEOTIDE SEQUENCE [LARGE SCALE GENOMIC DNA]</scope>
    <source>
        <strain evidence="27">HA-2024</strain>
        <tissue evidence="27">Whole body</tissue>
    </source>
</reference>
<dbReference type="Pfam" id="PF01400">
    <property type="entry name" value="Astacin"/>
    <property type="match status" value="1"/>
</dbReference>
<dbReference type="GO" id="GO:0048468">
    <property type="term" value="P:cell development"/>
    <property type="evidence" value="ECO:0007669"/>
    <property type="project" value="UniProtKB-ARBA"/>
</dbReference>
<feature type="domain" description="CUB" evidence="23">
    <location>
        <begin position="342"/>
        <end position="455"/>
    </location>
</feature>
<evidence type="ECO:0000256" key="3">
    <source>
        <dbReference type="ARBA" id="ARBA00022525"/>
    </source>
</evidence>
<evidence type="ECO:0000256" key="16">
    <source>
        <dbReference type="PIRSR" id="PIRSR001199-2"/>
    </source>
</evidence>
<dbReference type="PROSITE" id="PS01187">
    <property type="entry name" value="EGF_CA"/>
    <property type="match status" value="2"/>
</dbReference>
<sequence>MEKKPNDNSKTSEPRHHRVTRAATAKKERIWDFGVIPYEIDGNFSGLHKALFKQAMRHWENYTCIKFVERNPIDHPNYIVFTERQCGCCSFVGKRGNGPQAISIGKNCDKFGIVVHELGHVVGFWHEHTRPDRENHVVIEKNNIMQGQEYNFNKLTEDEVNSLGLPYDYDSIMHYARNTFSKGTYLDTIFPIEMPTRKRPEIGQRLRLSEGDIAQANLLYKCAKCGRTFQENSAAFTSPSYYSNQPPTEPERCEWRITATHGERIVLNITDLDIYKSNNCRSDYLEIRDGYWHKSPILGKFCGSGKVNDLIKSTGSRMLLTYTTTFRQANMRGFAASYEAVCGGNVNLESGGRLESPNYPMDYLPNKECIWKITVPKDYQVALKFQSFEVENHDNCVYDYVEVRDGDSADSRVIGVFCGYKIPPDMRSTTNKMFVKFVSDGSVQKAGFSATFMKEVDECEHMDHGCEHECINTLGGYECACYIGYELHSDKKSCENACGGTLKQPNGSILSPSFPNEYPILKECVWEIIAPPQHKITLNFTHFELEGNTFYQASECEYDSVTIYSKITEDNLKKHGVFCGTKLPGSITSESNTLRVEFKSDKTIQKSGFAAIYSTDVDECAVNNGGCQHECKNTLGSYVCSCHNGYTLQDNGHDCKEGGCKYEVTTPNGQIFSPNYPDYYPPKKDCIWHFTTTPGHRIRLVFNVFDIEPHQECAYDHIVIYDGDSPESFTLGRFCGAKLPHPLSSTSNEMYMVFNTDTSVQRKGFFASHSTACGGHLRATNKVKHIYSHAKFGAGMYDNGADCEWSIEADRDKNVQLKFLTFDVEEERMCSYDYVEVYGGLDDASGPLHGKYCGNSNPPEIISLNEALLVRFRSDDTVGFKGFSASFVAVSPFGPDGPASDEDLSESAEITPFPGSLKNTVIRQHPGEDVDEEDDDEDERAYEPLYNQRHLNPKVRISVRNEIRSSQAID</sequence>
<evidence type="ECO:0000256" key="22">
    <source>
        <dbReference type="SAM" id="MobiDB-lite"/>
    </source>
</evidence>
<feature type="domain" description="CUB" evidence="23">
    <location>
        <begin position="225"/>
        <end position="341"/>
    </location>
</feature>
<dbReference type="FunFam" id="2.60.120.290:FF:000005">
    <property type="entry name" value="Procollagen C-endopeptidase enhancer 1"/>
    <property type="match status" value="1"/>
</dbReference>
<dbReference type="InterPro" id="IPR001506">
    <property type="entry name" value="Peptidase_M12A"/>
</dbReference>
<dbReference type="FunFam" id="2.60.120.290:FF:000003">
    <property type="entry name" value="Neuropilin"/>
    <property type="match status" value="1"/>
</dbReference>
<dbReference type="SMART" id="SM00042">
    <property type="entry name" value="CUB"/>
    <property type="match status" value="5"/>
</dbReference>
<dbReference type="InterPro" id="IPR000152">
    <property type="entry name" value="EGF-type_Asp/Asn_hydroxyl_site"/>
</dbReference>
<dbReference type="InterPro" id="IPR024079">
    <property type="entry name" value="MetalloPept_cat_dom_sf"/>
</dbReference>
<evidence type="ECO:0000256" key="20">
    <source>
        <dbReference type="PROSITE-ProRule" id="PRU01211"/>
    </source>
</evidence>
<dbReference type="EC" id="3.4.24.-" evidence="21"/>
<comment type="subcellular location">
    <subcellularLocation>
        <location evidence="1">Secreted</location>
    </subcellularLocation>
</comment>
<dbReference type="InterPro" id="IPR000742">
    <property type="entry name" value="EGF"/>
</dbReference>
<keyword evidence="8" id="KW-0677">Repeat</keyword>
<comment type="caution">
    <text evidence="27">The sequence shown here is derived from an EMBL/GenBank/DDBJ whole genome shotgun (WGS) entry which is preliminary data.</text>
</comment>
<evidence type="ECO:0000256" key="21">
    <source>
        <dbReference type="RuleBase" id="RU361183"/>
    </source>
</evidence>
<dbReference type="EMBL" id="JBEHCU010005565">
    <property type="protein sequence ID" value="KAL1399394.1"/>
    <property type="molecule type" value="Genomic_DNA"/>
</dbReference>
<feature type="domain" description="EGF-like" evidence="24">
    <location>
        <begin position="616"/>
        <end position="656"/>
    </location>
</feature>
<dbReference type="AlphaFoldDB" id="A0ABD1DJ06"/>
<dbReference type="InterPro" id="IPR000859">
    <property type="entry name" value="CUB_dom"/>
</dbReference>
<evidence type="ECO:0000256" key="4">
    <source>
        <dbReference type="ARBA" id="ARBA00022536"/>
    </source>
</evidence>
<keyword evidence="4 19" id="KW-0245">EGF-like domain</keyword>
<evidence type="ECO:0000256" key="18">
    <source>
        <dbReference type="PROSITE-ProRule" id="PRU00059"/>
    </source>
</evidence>
<dbReference type="Proteomes" id="UP001562425">
    <property type="component" value="Unassembled WGS sequence"/>
</dbReference>
<feature type="disulfide bond" evidence="20">
    <location>
        <begin position="86"/>
        <end position="108"/>
    </location>
</feature>
<evidence type="ECO:0000256" key="1">
    <source>
        <dbReference type="ARBA" id="ARBA00004613"/>
    </source>
</evidence>
<evidence type="ECO:0000256" key="5">
    <source>
        <dbReference type="ARBA" id="ARBA00022670"/>
    </source>
</evidence>
<dbReference type="PROSITE" id="PS50026">
    <property type="entry name" value="EGF_3"/>
    <property type="match status" value="2"/>
</dbReference>
<keyword evidence="14" id="KW-0325">Glycoprotein</keyword>
<dbReference type="PIRSF" id="PIRSF001199">
    <property type="entry name" value="BMP_1/tolloid-like"/>
    <property type="match status" value="1"/>
</dbReference>
<keyword evidence="5 20" id="KW-0645">Protease</keyword>
<dbReference type="CDD" id="cd00041">
    <property type="entry name" value="CUB"/>
    <property type="match status" value="5"/>
</dbReference>
<dbReference type="PROSITE" id="PS01180">
    <property type="entry name" value="CUB"/>
    <property type="match status" value="5"/>
</dbReference>
<keyword evidence="7" id="KW-0732">Signal</keyword>
<dbReference type="InterPro" id="IPR006026">
    <property type="entry name" value="Peptidase_Metallo"/>
</dbReference>
<dbReference type="InterPro" id="IPR001881">
    <property type="entry name" value="EGF-like_Ca-bd_dom"/>
</dbReference>
<dbReference type="PROSITE" id="PS50157">
    <property type="entry name" value="ZINC_FINGER_C2H2_2"/>
    <property type="match status" value="1"/>
</dbReference>
<keyword evidence="10 16" id="KW-0862">Zinc</keyword>
<dbReference type="Gene3D" id="3.40.390.10">
    <property type="entry name" value="Collagenase (Catalytic Domain)"/>
    <property type="match status" value="1"/>
</dbReference>
<feature type="disulfide bond" evidence="18">
    <location>
        <begin position="342"/>
        <end position="369"/>
    </location>
</feature>
<evidence type="ECO:0000256" key="10">
    <source>
        <dbReference type="ARBA" id="ARBA00022833"/>
    </source>
</evidence>
<evidence type="ECO:0000313" key="27">
    <source>
        <dbReference type="EMBL" id="KAL1399394.1"/>
    </source>
</evidence>
<evidence type="ECO:0000256" key="17">
    <source>
        <dbReference type="PROSITE-ProRule" id="PRU00042"/>
    </source>
</evidence>
<organism evidence="27 28">
    <name type="scientific">Culex pipiens pipiens</name>
    <name type="common">Northern house mosquito</name>
    <dbReference type="NCBI Taxonomy" id="38569"/>
    <lineage>
        <taxon>Eukaryota</taxon>
        <taxon>Metazoa</taxon>
        <taxon>Ecdysozoa</taxon>
        <taxon>Arthropoda</taxon>
        <taxon>Hexapoda</taxon>
        <taxon>Insecta</taxon>
        <taxon>Pterygota</taxon>
        <taxon>Neoptera</taxon>
        <taxon>Endopterygota</taxon>
        <taxon>Diptera</taxon>
        <taxon>Nematocera</taxon>
        <taxon>Culicoidea</taxon>
        <taxon>Culicidae</taxon>
        <taxon>Culicinae</taxon>
        <taxon>Culicini</taxon>
        <taxon>Culex</taxon>
        <taxon>Culex</taxon>
    </lineage>
</organism>
<dbReference type="InterPro" id="IPR018097">
    <property type="entry name" value="EGF_Ca-bd_CS"/>
</dbReference>
<feature type="domain" description="CUB" evidence="23">
    <location>
        <begin position="660"/>
        <end position="772"/>
    </location>
</feature>
<dbReference type="Pfam" id="PF00431">
    <property type="entry name" value="CUB"/>
    <property type="match status" value="5"/>
</dbReference>
<keyword evidence="6 16" id="KW-0479">Metal-binding</keyword>
<dbReference type="CDD" id="cd04281">
    <property type="entry name" value="ZnMc_BMP1_TLD"/>
    <property type="match status" value="1"/>
</dbReference>
<dbReference type="GO" id="GO:0030182">
    <property type="term" value="P:neuron differentiation"/>
    <property type="evidence" value="ECO:0007669"/>
    <property type="project" value="UniProtKB-ARBA"/>
</dbReference>
<dbReference type="Pfam" id="PF14670">
    <property type="entry name" value="FXa_inhibition"/>
    <property type="match status" value="2"/>
</dbReference>
<dbReference type="GO" id="GO:0005615">
    <property type="term" value="C:extracellular space"/>
    <property type="evidence" value="ECO:0007669"/>
    <property type="project" value="UniProtKB-ARBA"/>
</dbReference>
<dbReference type="FunFam" id="2.10.25.10:FF:000240">
    <property type="entry name" value="Vitamin K-dependent protein S"/>
    <property type="match status" value="2"/>
</dbReference>
<dbReference type="SUPFAM" id="SSF55486">
    <property type="entry name" value="Metalloproteases ('zincins'), catalytic domain"/>
    <property type="match status" value="1"/>
</dbReference>
<proteinExistence type="predicted"/>
<accession>A0ABD1DJ06</accession>
<evidence type="ECO:0000313" key="28">
    <source>
        <dbReference type="Proteomes" id="UP001562425"/>
    </source>
</evidence>
<keyword evidence="9 20" id="KW-0378">Hydrolase</keyword>
<dbReference type="FunFam" id="3.40.390.10:FF:000004">
    <property type="entry name" value="Metalloendopeptidase"/>
    <property type="match status" value="1"/>
</dbReference>
<feature type="domain" description="Peptidase M12A" evidence="26">
    <location>
        <begin position="22"/>
        <end position="223"/>
    </location>
</feature>
<feature type="domain" description="EGF-like" evidence="24">
    <location>
        <begin position="455"/>
        <end position="495"/>
    </location>
</feature>
<dbReference type="SUPFAM" id="SSF57196">
    <property type="entry name" value="EGF/Laminin"/>
    <property type="match status" value="2"/>
</dbReference>
<feature type="domain" description="CUB" evidence="23">
    <location>
        <begin position="773"/>
        <end position="890"/>
    </location>
</feature>
<dbReference type="SMART" id="SM00181">
    <property type="entry name" value="EGF"/>
    <property type="match status" value="2"/>
</dbReference>
<keyword evidence="13 18" id="KW-1015">Disulfide bond</keyword>
<keyword evidence="12" id="KW-0865">Zymogen</keyword>
<feature type="active site" evidence="15 20">
    <location>
        <position position="117"/>
    </location>
</feature>
<feature type="compositionally biased region" description="Basic and acidic residues" evidence="22">
    <location>
        <begin position="1"/>
        <end position="14"/>
    </location>
</feature>
<dbReference type="InterPro" id="IPR034036">
    <property type="entry name" value="ZnMP_TLD/BMP1"/>
</dbReference>
<evidence type="ECO:0000259" key="23">
    <source>
        <dbReference type="PROSITE" id="PS01180"/>
    </source>
</evidence>
<gene>
    <name evidence="27" type="ORF">pipiens_008254</name>
</gene>
<dbReference type="InterPro" id="IPR015446">
    <property type="entry name" value="BMP_1/tolloid-like"/>
</dbReference>
<dbReference type="GO" id="GO:0004222">
    <property type="term" value="F:metalloendopeptidase activity"/>
    <property type="evidence" value="ECO:0007669"/>
    <property type="project" value="UniProtKB-UniRule"/>
</dbReference>
<dbReference type="FunFam" id="2.60.120.290:FF:000013">
    <property type="entry name" value="Membrane frizzled-related protein"/>
    <property type="match status" value="1"/>
</dbReference>
<feature type="domain" description="C2H2-type" evidence="25">
    <location>
        <begin position="220"/>
        <end position="247"/>
    </location>
</feature>
<protein>
    <recommendedName>
        <fullName evidence="21">Metalloendopeptidase</fullName>
        <ecNumber evidence="21">3.4.24.-</ecNumber>
    </recommendedName>
</protein>
<dbReference type="Gene3D" id="2.60.120.290">
    <property type="entry name" value="Spermadhesin, CUB domain"/>
    <property type="match status" value="5"/>
</dbReference>
<dbReference type="PROSITE" id="PS51864">
    <property type="entry name" value="ASTACIN"/>
    <property type="match status" value="1"/>
</dbReference>
<feature type="binding site" evidence="16 20">
    <location>
        <position position="120"/>
    </location>
    <ligand>
        <name>Zn(2+)</name>
        <dbReference type="ChEBI" id="CHEBI:29105"/>
        <note>catalytic</note>
    </ligand>
</feature>
<dbReference type="PROSITE" id="PS01186">
    <property type="entry name" value="EGF_2"/>
    <property type="match status" value="2"/>
</dbReference>
<dbReference type="GO" id="GO:0008586">
    <property type="term" value="P:imaginal disc-derived wing vein morphogenesis"/>
    <property type="evidence" value="ECO:0007669"/>
    <property type="project" value="UniProtKB-ARBA"/>
</dbReference>
<keyword evidence="11 20" id="KW-0482">Metalloprotease</keyword>
<evidence type="ECO:0000256" key="8">
    <source>
        <dbReference type="ARBA" id="ARBA00022737"/>
    </source>
</evidence>
<comment type="cofactor">
    <cofactor evidence="20 21">
        <name>Zn(2+)</name>
        <dbReference type="ChEBI" id="CHEBI:29105"/>
    </cofactor>
    <text evidence="20 21">Binds 1 zinc ion per subunit.</text>
</comment>
<evidence type="ECO:0000256" key="13">
    <source>
        <dbReference type="ARBA" id="ARBA00023157"/>
    </source>
</evidence>
<feature type="disulfide bond" evidence="20">
    <location>
        <begin position="88"/>
        <end position="89"/>
    </location>
</feature>
<evidence type="ECO:0000256" key="11">
    <source>
        <dbReference type="ARBA" id="ARBA00023049"/>
    </source>
</evidence>
<dbReference type="SMART" id="SM00179">
    <property type="entry name" value="EGF_CA"/>
    <property type="match status" value="2"/>
</dbReference>
<dbReference type="GO" id="GO:0008270">
    <property type="term" value="F:zinc ion binding"/>
    <property type="evidence" value="ECO:0007669"/>
    <property type="project" value="UniProtKB-UniRule"/>
</dbReference>
<dbReference type="PANTHER" id="PTHR24251:SF43">
    <property type="entry name" value="TOLLOID-LIKE PROTEIN 2"/>
    <property type="match status" value="1"/>
</dbReference>
<dbReference type="InterPro" id="IPR013087">
    <property type="entry name" value="Znf_C2H2_type"/>
</dbReference>
<dbReference type="GO" id="GO:0016485">
    <property type="term" value="P:protein processing"/>
    <property type="evidence" value="ECO:0007669"/>
    <property type="project" value="UniProtKB-ARBA"/>
</dbReference>
<feature type="domain" description="CUB" evidence="23">
    <location>
        <begin position="498"/>
        <end position="616"/>
    </location>
</feature>
<evidence type="ECO:0000256" key="15">
    <source>
        <dbReference type="PIRSR" id="PIRSR001199-1"/>
    </source>
</evidence>
<feature type="compositionally biased region" description="Acidic residues" evidence="22">
    <location>
        <begin position="929"/>
        <end position="940"/>
    </location>
</feature>
<dbReference type="PRINTS" id="PR00480">
    <property type="entry name" value="ASTACIN"/>
</dbReference>
<evidence type="ECO:0000256" key="7">
    <source>
        <dbReference type="ARBA" id="ARBA00022729"/>
    </source>
</evidence>
<dbReference type="FunFam" id="2.60.120.290:FF:000004">
    <property type="entry name" value="Metalloendopeptidase"/>
    <property type="match status" value="1"/>
</dbReference>
<evidence type="ECO:0000259" key="25">
    <source>
        <dbReference type="PROSITE" id="PS50157"/>
    </source>
</evidence>
<dbReference type="SUPFAM" id="SSF49854">
    <property type="entry name" value="Spermadhesin, CUB domain"/>
    <property type="match status" value="5"/>
</dbReference>
<keyword evidence="2" id="KW-0217">Developmental protein</keyword>
<keyword evidence="28" id="KW-1185">Reference proteome</keyword>
<feature type="region of interest" description="Disordered" evidence="22">
    <location>
        <begin position="1"/>
        <end position="23"/>
    </location>
</feature>
<evidence type="ECO:0000256" key="19">
    <source>
        <dbReference type="PROSITE-ProRule" id="PRU00076"/>
    </source>
</evidence>
<keyword evidence="17" id="KW-0863">Zinc-finger</keyword>
<dbReference type="SMART" id="SM00235">
    <property type="entry name" value="ZnMc"/>
    <property type="match status" value="1"/>
</dbReference>